<accession>A0A1I0VJD3</accession>
<name>A0A1I0VJD3_9CELL</name>
<evidence type="ECO:0000313" key="2">
    <source>
        <dbReference type="EMBL" id="SFA76431.1"/>
    </source>
</evidence>
<dbReference type="Pfam" id="PF01476">
    <property type="entry name" value="LysM"/>
    <property type="match status" value="1"/>
</dbReference>
<proteinExistence type="predicted"/>
<reference evidence="2 3" key="1">
    <citation type="submission" date="2016-10" db="EMBL/GenBank/DDBJ databases">
        <authorList>
            <person name="de Groot N.N."/>
        </authorList>
    </citation>
    <scope>NUCLEOTIDE SEQUENCE [LARGE SCALE GENOMIC DNA]</scope>
    <source>
        <strain evidence="2 3">CGMCC 4.6945</strain>
    </source>
</reference>
<dbReference type="CDD" id="cd00118">
    <property type="entry name" value="LysM"/>
    <property type="match status" value="1"/>
</dbReference>
<keyword evidence="3" id="KW-1185">Reference proteome</keyword>
<organism evidence="2 3">
    <name type="scientific">Cellulomonas marina</name>
    <dbReference type="NCBI Taxonomy" id="988821"/>
    <lineage>
        <taxon>Bacteria</taxon>
        <taxon>Bacillati</taxon>
        <taxon>Actinomycetota</taxon>
        <taxon>Actinomycetes</taxon>
        <taxon>Micrococcales</taxon>
        <taxon>Cellulomonadaceae</taxon>
        <taxon>Cellulomonas</taxon>
    </lineage>
</organism>
<dbReference type="AlphaFoldDB" id="A0A1I0VJD3"/>
<dbReference type="PROSITE" id="PS51782">
    <property type="entry name" value="LYSM"/>
    <property type="match status" value="1"/>
</dbReference>
<dbReference type="Gene3D" id="3.10.350.10">
    <property type="entry name" value="LysM domain"/>
    <property type="match status" value="1"/>
</dbReference>
<evidence type="ECO:0000259" key="1">
    <source>
        <dbReference type="PROSITE" id="PS51782"/>
    </source>
</evidence>
<dbReference type="InterPro" id="IPR036779">
    <property type="entry name" value="LysM_dom_sf"/>
</dbReference>
<gene>
    <name evidence="2" type="ORF">SAMN05421867_101433</name>
</gene>
<dbReference type="Proteomes" id="UP000199012">
    <property type="component" value="Unassembled WGS sequence"/>
</dbReference>
<dbReference type="InterPro" id="IPR018392">
    <property type="entry name" value="LysM"/>
</dbReference>
<dbReference type="RefSeq" id="WP_175499178.1">
    <property type="nucleotide sequence ID" value="NZ_BONM01000003.1"/>
</dbReference>
<dbReference type="SUPFAM" id="SSF54106">
    <property type="entry name" value="LysM domain"/>
    <property type="match status" value="1"/>
</dbReference>
<sequence>MRSSSTARPAAAAVPLRLTARGRWAALLVVAGVAATGLWSADRAEAGRPAGGTEVARHLVAPGDTLWEIAEGVVRPGEDVRDVVLELVQLNRLPSSQLSAGQTIVVPVRG</sequence>
<evidence type="ECO:0000313" key="3">
    <source>
        <dbReference type="Proteomes" id="UP000199012"/>
    </source>
</evidence>
<protein>
    <submittedName>
        <fullName evidence="2">LysM domain-containing protein</fullName>
    </submittedName>
</protein>
<dbReference type="SMART" id="SM00257">
    <property type="entry name" value="LysM"/>
    <property type="match status" value="1"/>
</dbReference>
<dbReference type="EMBL" id="FOKA01000001">
    <property type="protein sequence ID" value="SFA76431.1"/>
    <property type="molecule type" value="Genomic_DNA"/>
</dbReference>
<feature type="domain" description="LysM" evidence="1">
    <location>
        <begin position="56"/>
        <end position="106"/>
    </location>
</feature>
<dbReference type="STRING" id="988821.SAMN05421867_101433"/>